<dbReference type="WBParaSite" id="ACOC_0000562901-mRNA-1">
    <property type="protein sequence ID" value="ACOC_0000562901-mRNA-1"/>
    <property type="gene ID" value="ACOC_0000562901"/>
</dbReference>
<evidence type="ECO:0000256" key="8">
    <source>
        <dbReference type="ARBA" id="ARBA00022857"/>
    </source>
</evidence>
<comment type="similarity">
    <text evidence="3 17">Belongs to the steroid 5-alpha reductase family.</text>
</comment>
<dbReference type="InterPro" id="IPR039357">
    <property type="entry name" value="SRD5A/TECR"/>
</dbReference>
<dbReference type="PIRSF" id="PIRSF015596">
    <property type="entry name" value="5_alpha-SR2"/>
    <property type="match status" value="1"/>
</dbReference>
<evidence type="ECO:0000256" key="2">
    <source>
        <dbReference type="ARBA" id="ARBA00004477"/>
    </source>
</evidence>
<evidence type="ECO:0000256" key="17">
    <source>
        <dbReference type="PIRNR" id="PIRNR015596"/>
    </source>
</evidence>
<dbReference type="GO" id="GO:0005789">
    <property type="term" value="C:endoplasmic reticulum membrane"/>
    <property type="evidence" value="ECO:0007669"/>
    <property type="project" value="UniProtKB-SubCell"/>
</dbReference>
<dbReference type="PROSITE" id="PS50244">
    <property type="entry name" value="S5A_REDUCTASE"/>
    <property type="match status" value="1"/>
</dbReference>
<dbReference type="InterPro" id="IPR001104">
    <property type="entry name" value="3-oxo-5_a-steroid_4-DH_C"/>
</dbReference>
<comment type="function">
    <text evidence="13">Converts testosterone into 5-alpha-dihydrotestosterone and progesterone or corticosterone into their corresponding 5-alpha-3-oxosteroids. It plays a central role in sexual differentiation and androgen physiology.</text>
</comment>
<dbReference type="Pfam" id="PF02544">
    <property type="entry name" value="Steroid_dh"/>
    <property type="match status" value="1"/>
</dbReference>
<dbReference type="GO" id="GO:0047751">
    <property type="term" value="F:3-oxo-5-alpha-steroid 4-dehydrogenase (NADP+) activity"/>
    <property type="evidence" value="ECO:0007669"/>
    <property type="project" value="UniProtKB-EC"/>
</dbReference>
<evidence type="ECO:0000256" key="11">
    <source>
        <dbReference type="ARBA" id="ARBA00023098"/>
    </source>
</evidence>
<keyword evidence="6" id="KW-0256">Endoplasmic reticulum</keyword>
<sequence length="239" mass="26835">MLSSLSESAVIFWLCWLMIVAGAASAILLLLGTRAMYGRYSVQSALMIPPKLAWFIQELPSFAIPLCYIIGCRSLPGIVVLVAFLIHYFNRTFVYPFQLKSGSGTPWYICLLGVLFCVWNGYIQVCALVQLNSGILIFASGMFINITSDGILRSLRRPGETGYRIPRGGLFEYVSGANFFGEIVEWTGFAIMSQSLPAFAFVFFTACNVGPRAIHHHQWYLNRFPNYPKDRKALIPFML</sequence>
<evidence type="ECO:0000256" key="1">
    <source>
        <dbReference type="ARBA" id="ARBA00004154"/>
    </source>
</evidence>
<evidence type="ECO:0000259" key="18">
    <source>
        <dbReference type="Pfam" id="PF02544"/>
    </source>
</evidence>
<comment type="subcellular location">
    <subcellularLocation>
        <location evidence="2">Endoplasmic reticulum membrane</location>
        <topology evidence="2">Multi-pass membrane protein</topology>
    </subcellularLocation>
    <subcellularLocation>
        <location evidence="1">Microsome membrane</location>
        <topology evidence="1">Multi-pass membrane protein</topology>
    </subcellularLocation>
</comment>
<dbReference type="AlphaFoldDB" id="A0A0R3PLI9"/>
<evidence type="ECO:0000313" key="21">
    <source>
        <dbReference type="WBParaSite" id="ACOC_0000562901-mRNA-1"/>
    </source>
</evidence>
<evidence type="ECO:0000256" key="5">
    <source>
        <dbReference type="ARBA" id="ARBA00022782"/>
    </source>
</evidence>
<dbReference type="EMBL" id="UYYA01003884">
    <property type="protein sequence ID" value="VDM57215.1"/>
    <property type="molecule type" value="Genomic_DNA"/>
</dbReference>
<feature type="transmembrane region" description="Helical" evidence="17">
    <location>
        <begin position="6"/>
        <end position="31"/>
    </location>
</feature>
<comment type="catalytic activity">
    <reaction evidence="16">
        <text>17beta-hydroxy-5alpha-androstan-3-one + NADP(+) = testosterone + NADPH + H(+)</text>
        <dbReference type="Rhea" id="RHEA:50820"/>
        <dbReference type="ChEBI" id="CHEBI:15378"/>
        <dbReference type="ChEBI" id="CHEBI:16330"/>
        <dbReference type="ChEBI" id="CHEBI:17347"/>
        <dbReference type="ChEBI" id="CHEBI:57783"/>
        <dbReference type="ChEBI" id="CHEBI:58349"/>
        <dbReference type="EC" id="1.3.1.22"/>
    </reaction>
    <physiologicalReaction direction="right-to-left" evidence="16">
        <dbReference type="Rhea" id="RHEA:50822"/>
    </physiologicalReaction>
</comment>
<proteinExistence type="inferred from homology"/>
<reference evidence="21" key="1">
    <citation type="submission" date="2017-02" db="UniProtKB">
        <authorList>
            <consortium name="WormBaseParasite"/>
        </authorList>
    </citation>
    <scope>IDENTIFICATION</scope>
</reference>
<dbReference type="EC" id="1.3.1.22" evidence="17"/>
<dbReference type="GO" id="GO:0030154">
    <property type="term" value="P:cell differentiation"/>
    <property type="evidence" value="ECO:0007669"/>
    <property type="project" value="UniProtKB-KW"/>
</dbReference>
<keyword evidence="4 17" id="KW-0812">Transmembrane</keyword>
<evidence type="ECO:0000313" key="19">
    <source>
        <dbReference type="EMBL" id="VDM57215.1"/>
    </source>
</evidence>
<comment type="catalytic activity">
    <reaction evidence="14">
        <text>5alpha-pregnane-3,20-dione + NADP(+) = progesterone + NADPH + H(+)</text>
        <dbReference type="Rhea" id="RHEA:21952"/>
        <dbReference type="ChEBI" id="CHEBI:15378"/>
        <dbReference type="ChEBI" id="CHEBI:17026"/>
        <dbReference type="ChEBI" id="CHEBI:28952"/>
        <dbReference type="ChEBI" id="CHEBI:57783"/>
        <dbReference type="ChEBI" id="CHEBI:58349"/>
        <dbReference type="EC" id="1.3.1.22"/>
    </reaction>
    <physiologicalReaction direction="right-to-left" evidence="14">
        <dbReference type="Rhea" id="RHEA:21954"/>
    </physiologicalReaction>
</comment>
<evidence type="ECO:0000256" key="10">
    <source>
        <dbReference type="ARBA" id="ARBA00023002"/>
    </source>
</evidence>
<dbReference type="OrthoDB" id="5788137at2759"/>
<evidence type="ECO:0000256" key="12">
    <source>
        <dbReference type="ARBA" id="ARBA00023136"/>
    </source>
</evidence>
<feature type="transmembrane region" description="Helical" evidence="17">
    <location>
        <begin position="77"/>
        <end position="94"/>
    </location>
</feature>
<evidence type="ECO:0000256" key="7">
    <source>
        <dbReference type="ARBA" id="ARBA00022848"/>
    </source>
</evidence>
<keyword evidence="7" id="KW-0492">Microsome</keyword>
<keyword evidence="5" id="KW-0221">Differentiation</keyword>
<dbReference type="InterPro" id="IPR016636">
    <property type="entry name" value="3-oxo-5-alpha-steroid_4-DH"/>
</dbReference>
<dbReference type="Proteomes" id="UP000267027">
    <property type="component" value="Unassembled WGS sequence"/>
</dbReference>
<evidence type="ECO:0000256" key="14">
    <source>
        <dbReference type="ARBA" id="ARBA00048292"/>
    </source>
</evidence>
<comment type="catalytic activity">
    <reaction evidence="17">
        <text>a 3-oxo-5alpha-steroid + NADP(+) = a 3-oxo-Delta(4)-steroid + NADPH + H(+)</text>
        <dbReference type="Rhea" id="RHEA:54384"/>
        <dbReference type="ChEBI" id="CHEBI:13601"/>
        <dbReference type="ChEBI" id="CHEBI:15378"/>
        <dbReference type="ChEBI" id="CHEBI:47909"/>
        <dbReference type="ChEBI" id="CHEBI:57783"/>
        <dbReference type="ChEBI" id="CHEBI:58349"/>
        <dbReference type="EC" id="1.3.1.22"/>
    </reaction>
</comment>
<keyword evidence="10" id="KW-0560">Oxidoreductase</keyword>
<keyword evidence="11" id="KW-0443">Lipid metabolism</keyword>
<evidence type="ECO:0000256" key="13">
    <source>
        <dbReference type="ARBA" id="ARBA00037789"/>
    </source>
</evidence>
<evidence type="ECO:0000256" key="15">
    <source>
        <dbReference type="ARBA" id="ARBA00049166"/>
    </source>
</evidence>
<protein>
    <recommendedName>
        <fullName evidence="17">3-oxo-5alpha-steroid 4-dehydrogenase (NADP(+))</fullName>
        <ecNumber evidence="17">1.3.1.22</ecNumber>
    </recommendedName>
</protein>
<dbReference type="PANTHER" id="PTHR10556:SF57">
    <property type="entry name" value="3-OXO-5-ALPHA-STEROID 4-DEHYDROGENASE 1"/>
    <property type="match status" value="1"/>
</dbReference>
<keyword evidence="20" id="KW-1185">Reference proteome</keyword>
<keyword evidence="8" id="KW-0521">NADP</keyword>
<feature type="transmembrane region" description="Helical" evidence="17">
    <location>
        <begin position="106"/>
        <end position="123"/>
    </location>
</feature>
<accession>A0A0R3PLI9</accession>
<name>A0A0R3PLI9_ANGCS</name>
<dbReference type="OMA" id="MFCVYNG"/>
<evidence type="ECO:0000313" key="20">
    <source>
        <dbReference type="Proteomes" id="UP000267027"/>
    </source>
</evidence>
<evidence type="ECO:0000256" key="3">
    <source>
        <dbReference type="ARBA" id="ARBA00007742"/>
    </source>
</evidence>
<feature type="domain" description="3-oxo-5-alpha-steroid 4-dehydrogenase C-terminal" evidence="18">
    <location>
        <begin position="106"/>
        <end position="239"/>
    </location>
</feature>
<evidence type="ECO:0000256" key="6">
    <source>
        <dbReference type="ARBA" id="ARBA00022824"/>
    </source>
</evidence>
<evidence type="ECO:0000256" key="4">
    <source>
        <dbReference type="ARBA" id="ARBA00022692"/>
    </source>
</evidence>
<comment type="catalytic activity">
    <reaction evidence="15">
        <text>androst-4-ene-3,17-dione + NADPH + H(+) = 5alpha-androstan-3,17-dione + NADP(+)</text>
        <dbReference type="Rhea" id="RHEA:50816"/>
        <dbReference type="ChEBI" id="CHEBI:15378"/>
        <dbReference type="ChEBI" id="CHEBI:15994"/>
        <dbReference type="ChEBI" id="CHEBI:16422"/>
        <dbReference type="ChEBI" id="CHEBI:57783"/>
        <dbReference type="ChEBI" id="CHEBI:58349"/>
    </reaction>
    <physiologicalReaction direction="left-to-right" evidence="15">
        <dbReference type="Rhea" id="RHEA:50817"/>
    </physiologicalReaction>
</comment>
<gene>
    <name evidence="19" type="ORF">ACOC_LOCUS5630</name>
</gene>
<keyword evidence="12 17" id="KW-0472">Membrane</keyword>
<dbReference type="STRING" id="334426.A0A0R3PLI9"/>
<keyword evidence="9 17" id="KW-1133">Transmembrane helix</keyword>
<feature type="transmembrane region" description="Helical" evidence="17">
    <location>
        <begin position="129"/>
        <end position="147"/>
    </location>
</feature>
<evidence type="ECO:0000256" key="9">
    <source>
        <dbReference type="ARBA" id="ARBA00022989"/>
    </source>
</evidence>
<dbReference type="GO" id="GO:0006702">
    <property type="term" value="P:androgen biosynthetic process"/>
    <property type="evidence" value="ECO:0007669"/>
    <property type="project" value="UniProtKB-ARBA"/>
</dbReference>
<organism evidence="21">
    <name type="scientific">Angiostrongylus costaricensis</name>
    <name type="common">Nematode worm</name>
    <dbReference type="NCBI Taxonomy" id="334426"/>
    <lineage>
        <taxon>Eukaryota</taxon>
        <taxon>Metazoa</taxon>
        <taxon>Ecdysozoa</taxon>
        <taxon>Nematoda</taxon>
        <taxon>Chromadorea</taxon>
        <taxon>Rhabditida</taxon>
        <taxon>Rhabditina</taxon>
        <taxon>Rhabditomorpha</taxon>
        <taxon>Strongyloidea</taxon>
        <taxon>Metastrongylidae</taxon>
        <taxon>Angiostrongylus</taxon>
    </lineage>
</organism>
<evidence type="ECO:0000256" key="16">
    <source>
        <dbReference type="ARBA" id="ARBA00049397"/>
    </source>
</evidence>
<dbReference type="PANTHER" id="PTHR10556">
    <property type="entry name" value="3-OXO-5-ALPHA-STEROID 4-DEHYDROGENASE"/>
    <property type="match status" value="1"/>
</dbReference>
<reference evidence="19 20" key="2">
    <citation type="submission" date="2018-11" db="EMBL/GenBank/DDBJ databases">
        <authorList>
            <consortium name="Pathogen Informatics"/>
        </authorList>
    </citation>
    <scope>NUCLEOTIDE SEQUENCE [LARGE SCALE GENOMIC DNA]</scope>
    <source>
        <strain evidence="19 20">Costa Rica</strain>
    </source>
</reference>